<dbReference type="Proteomes" id="UP000033483">
    <property type="component" value="Unassembled WGS sequence"/>
</dbReference>
<dbReference type="AlphaFoldDB" id="A0A0F4ZBP5"/>
<dbReference type="OrthoDB" id="5778525at2759"/>
<feature type="compositionally biased region" description="Low complexity" evidence="6">
    <location>
        <begin position="428"/>
        <end position="448"/>
    </location>
</feature>
<feature type="region of interest" description="Disordered" evidence="6">
    <location>
        <begin position="17"/>
        <end position="62"/>
    </location>
</feature>
<evidence type="ECO:0000313" key="9">
    <source>
        <dbReference type="Proteomes" id="UP000033483"/>
    </source>
</evidence>
<feature type="compositionally biased region" description="Low complexity" evidence="6">
    <location>
        <begin position="371"/>
        <end position="393"/>
    </location>
</feature>
<feature type="compositionally biased region" description="Polar residues" evidence="6">
    <location>
        <begin position="216"/>
        <end position="246"/>
    </location>
</feature>
<sequence length="530" mass="57575">MTPAVAAAQLLSSISMNGAQPQPHAHSQQQHHHSQNHSYPQHARHDSSSSQHDYGNHQDMNQSYDQRRRDPLELPFGYGDVSLLTDEDTKLLSTFFQTIETDSFGSSWGEGLTLNSGWQQFDDPSATFDTQAMLEFGQQYIKTYSENNNSHLDTPLPPNHPELLRHQAMTENGPPTHNGIEVTPEIYEAAVTLVQDNGGGMQGSLQQNYSYSSSSHGQRYNGQRSNGSDYYQSQHSHSISGPSYNGSNVVRRSSMGRRSVPMNMQWGTDSSFSNVGGYVPASEREASEMLQQQQATTIGNWFTVNQSAATTVAPTRATSPIDQQQQTLADRQSPKRAIDDATAEDTESDSEKASQPPATKRRKSMHTRLPSAAKALANSASSSKKTKASSSGADTKPSTSASTPTHDTDDAKVTTAVTASGQDVSVNGTSGSAPSSGTSSAAASTSTPRQRKVRANAKQPRKNLTDQQKRENHIVSEQRRRTAIKVGFEELTEMVPGIKGGGFSKSAVLNITCEWLQELLEGNAQLESLI</sequence>
<protein>
    <recommendedName>
        <fullName evidence="7">BHLH domain-containing protein</fullName>
    </recommendedName>
</protein>
<feature type="region of interest" description="Disordered" evidence="6">
    <location>
        <begin position="198"/>
        <end position="250"/>
    </location>
</feature>
<dbReference type="Pfam" id="PF00010">
    <property type="entry name" value="HLH"/>
    <property type="match status" value="1"/>
</dbReference>
<dbReference type="PROSITE" id="PS50888">
    <property type="entry name" value="BHLH"/>
    <property type="match status" value="1"/>
</dbReference>
<gene>
    <name evidence="8" type="ORF">TD95_002759</name>
</gene>
<comment type="subcellular location">
    <subcellularLocation>
        <location evidence="1">Nucleus</location>
    </subcellularLocation>
</comment>
<dbReference type="InterPro" id="IPR052207">
    <property type="entry name" value="Max-like/E-box_TFs"/>
</dbReference>
<evidence type="ECO:0000256" key="5">
    <source>
        <dbReference type="ARBA" id="ARBA00023242"/>
    </source>
</evidence>
<feature type="compositionally biased region" description="Basic and acidic residues" evidence="6">
    <location>
        <begin position="463"/>
        <end position="472"/>
    </location>
</feature>
<dbReference type="SMART" id="SM00353">
    <property type="entry name" value="HLH"/>
    <property type="match status" value="1"/>
</dbReference>
<dbReference type="GO" id="GO:0000978">
    <property type="term" value="F:RNA polymerase II cis-regulatory region sequence-specific DNA binding"/>
    <property type="evidence" value="ECO:0007669"/>
    <property type="project" value="TreeGrafter"/>
</dbReference>
<feature type="region of interest" description="Disordered" evidence="6">
    <location>
        <begin position="313"/>
        <end position="472"/>
    </location>
</feature>
<keyword evidence="5" id="KW-0539">Nucleus</keyword>
<dbReference type="PANTHER" id="PTHR15741">
    <property type="entry name" value="BASIC HELIX-LOOP-HELIX ZIP TRANSCRIPTION FACTOR"/>
    <property type="match status" value="1"/>
</dbReference>
<keyword evidence="9" id="KW-1185">Reference proteome</keyword>
<reference evidence="8 9" key="1">
    <citation type="submission" date="2015-03" db="EMBL/GenBank/DDBJ databases">
        <authorList>
            <person name="Radwan O."/>
            <person name="Al-Naeli F.A."/>
            <person name="Rendon G.A."/>
            <person name="Fields C."/>
        </authorList>
    </citation>
    <scope>NUCLEOTIDE SEQUENCE [LARGE SCALE GENOMIC DNA]</scope>
    <source>
        <strain evidence="8">CR-DP1</strain>
    </source>
</reference>
<dbReference type="PANTHER" id="PTHR15741:SF27">
    <property type="entry name" value="TRANSCRIPTION FACTOR AP-4"/>
    <property type="match status" value="1"/>
</dbReference>
<accession>A0A0F4ZBP5</accession>
<comment type="caution">
    <text evidence="8">The sequence shown here is derived from an EMBL/GenBank/DDBJ whole genome shotgun (WGS) entry which is preliminary data.</text>
</comment>
<dbReference type="SUPFAM" id="SSF47459">
    <property type="entry name" value="HLH, helix-loop-helix DNA-binding domain"/>
    <property type="match status" value="1"/>
</dbReference>
<dbReference type="CDD" id="cd11404">
    <property type="entry name" value="bHLHzip_Mlx_like"/>
    <property type="match status" value="1"/>
</dbReference>
<dbReference type="EMBL" id="LAEV01001609">
    <property type="protein sequence ID" value="KKA27690.1"/>
    <property type="molecule type" value="Genomic_DNA"/>
</dbReference>
<name>A0A0F4ZBP5_9PEZI</name>
<feature type="compositionally biased region" description="Polar residues" evidence="6">
    <location>
        <begin position="313"/>
        <end position="330"/>
    </location>
</feature>
<dbReference type="GO" id="GO:0000981">
    <property type="term" value="F:DNA-binding transcription factor activity, RNA polymerase II-specific"/>
    <property type="evidence" value="ECO:0007669"/>
    <property type="project" value="TreeGrafter"/>
</dbReference>
<organism evidence="8 9">
    <name type="scientific">Thielaviopsis punctulata</name>
    <dbReference type="NCBI Taxonomy" id="72032"/>
    <lineage>
        <taxon>Eukaryota</taxon>
        <taxon>Fungi</taxon>
        <taxon>Dikarya</taxon>
        <taxon>Ascomycota</taxon>
        <taxon>Pezizomycotina</taxon>
        <taxon>Sordariomycetes</taxon>
        <taxon>Hypocreomycetidae</taxon>
        <taxon>Microascales</taxon>
        <taxon>Ceratocystidaceae</taxon>
        <taxon>Thielaviopsis</taxon>
    </lineage>
</organism>
<dbReference type="GO" id="GO:0005634">
    <property type="term" value="C:nucleus"/>
    <property type="evidence" value="ECO:0007669"/>
    <property type="project" value="UniProtKB-SubCell"/>
</dbReference>
<evidence type="ECO:0000256" key="4">
    <source>
        <dbReference type="ARBA" id="ARBA00023163"/>
    </source>
</evidence>
<keyword evidence="2" id="KW-0805">Transcription regulation</keyword>
<feature type="compositionally biased region" description="Polar residues" evidence="6">
    <location>
        <begin position="48"/>
        <end position="62"/>
    </location>
</feature>
<keyword evidence="3" id="KW-0238">DNA-binding</keyword>
<feature type="compositionally biased region" description="Basic residues" evidence="6">
    <location>
        <begin position="449"/>
        <end position="461"/>
    </location>
</feature>
<dbReference type="InterPro" id="IPR011598">
    <property type="entry name" value="bHLH_dom"/>
</dbReference>
<evidence type="ECO:0000313" key="8">
    <source>
        <dbReference type="EMBL" id="KKA27690.1"/>
    </source>
</evidence>
<dbReference type="GO" id="GO:0046983">
    <property type="term" value="F:protein dimerization activity"/>
    <property type="evidence" value="ECO:0007669"/>
    <property type="project" value="InterPro"/>
</dbReference>
<proteinExistence type="predicted"/>
<keyword evidence="4" id="KW-0804">Transcription</keyword>
<evidence type="ECO:0000256" key="3">
    <source>
        <dbReference type="ARBA" id="ARBA00023125"/>
    </source>
</evidence>
<evidence type="ECO:0000256" key="6">
    <source>
        <dbReference type="SAM" id="MobiDB-lite"/>
    </source>
</evidence>
<evidence type="ECO:0000256" key="1">
    <source>
        <dbReference type="ARBA" id="ARBA00004123"/>
    </source>
</evidence>
<feature type="domain" description="BHLH" evidence="7">
    <location>
        <begin position="468"/>
        <end position="519"/>
    </location>
</feature>
<evidence type="ECO:0000256" key="2">
    <source>
        <dbReference type="ARBA" id="ARBA00023015"/>
    </source>
</evidence>
<evidence type="ECO:0000259" key="7">
    <source>
        <dbReference type="PROSITE" id="PS50888"/>
    </source>
</evidence>
<dbReference type="InterPro" id="IPR036638">
    <property type="entry name" value="HLH_DNA-bd_sf"/>
</dbReference>
<dbReference type="Gene3D" id="4.10.280.10">
    <property type="entry name" value="Helix-loop-helix DNA-binding domain"/>
    <property type="match status" value="1"/>
</dbReference>